<keyword evidence="2" id="KW-0902">Two-component regulatory system</keyword>
<dbReference type="GO" id="GO:0006355">
    <property type="term" value="P:regulation of DNA-templated transcription"/>
    <property type="evidence" value="ECO:0007669"/>
    <property type="project" value="InterPro"/>
</dbReference>
<evidence type="ECO:0000256" key="6">
    <source>
        <dbReference type="PROSITE-ProRule" id="PRU00169"/>
    </source>
</evidence>
<feature type="DNA-binding region" description="OmpR/PhoB-type" evidence="7">
    <location>
        <begin position="124"/>
        <end position="220"/>
    </location>
</feature>
<dbReference type="InterPro" id="IPR016032">
    <property type="entry name" value="Sig_transdc_resp-reg_C-effctor"/>
</dbReference>
<dbReference type="SMART" id="SM00448">
    <property type="entry name" value="REC"/>
    <property type="match status" value="1"/>
</dbReference>
<dbReference type="Gene3D" id="1.10.10.10">
    <property type="entry name" value="Winged helix-like DNA-binding domain superfamily/Winged helix DNA-binding domain"/>
    <property type="match status" value="1"/>
</dbReference>
<dbReference type="AlphaFoldDB" id="A0A1L9B2H5"/>
<reference evidence="11" key="1">
    <citation type="submission" date="2016-11" db="EMBL/GenBank/DDBJ databases">
        <authorList>
            <person name="Shukria A."/>
            <person name="Stevens D.C."/>
        </authorList>
    </citation>
    <scope>NUCLEOTIDE SEQUENCE [LARGE SCALE GENOMIC DNA]</scope>
    <source>
        <strain evidence="11">Cbfe23</strain>
    </source>
</reference>
<evidence type="ECO:0000256" key="4">
    <source>
        <dbReference type="ARBA" id="ARBA00023125"/>
    </source>
</evidence>
<dbReference type="FunFam" id="3.40.50.2300:FF:000002">
    <property type="entry name" value="DNA-binding response regulator PhoP"/>
    <property type="match status" value="1"/>
</dbReference>
<evidence type="ECO:0000313" key="11">
    <source>
        <dbReference type="Proteomes" id="UP000182229"/>
    </source>
</evidence>
<feature type="modified residue" description="4-aspartylphosphate" evidence="6">
    <location>
        <position position="51"/>
    </location>
</feature>
<protein>
    <submittedName>
        <fullName evidence="10">DNA-binding response regulator</fullName>
    </submittedName>
</protein>
<dbReference type="OrthoDB" id="368799at2"/>
<dbReference type="InterPro" id="IPR036388">
    <property type="entry name" value="WH-like_DNA-bd_sf"/>
</dbReference>
<gene>
    <name evidence="10" type="ORF">BON30_32350</name>
</gene>
<comment type="caution">
    <text evidence="10">The sequence shown here is derived from an EMBL/GenBank/DDBJ whole genome shotgun (WGS) entry which is preliminary data.</text>
</comment>
<dbReference type="STRING" id="83449.BON30_32350"/>
<dbReference type="GO" id="GO:0000976">
    <property type="term" value="F:transcription cis-regulatory region binding"/>
    <property type="evidence" value="ECO:0007669"/>
    <property type="project" value="TreeGrafter"/>
</dbReference>
<keyword evidence="4 7" id="KW-0238">DNA-binding</keyword>
<accession>A0A1L9B2H5</accession>
<evidence type="ECO:0000313" key="10">
    <source>
        <dbReference type="EMBL" id="OJH36459.1"/>
    </source>
</evidence>
<keyword evidence="1 6" id="KW-0597">Phosphoprotein</keyword>
<organism evidence="10 11">
    <name type="scientific">Cystobacter ferrugineus</name>
    <dbReference type="NCBI Taxonomy" id="83449"/>
    <lineage>
        <taxon>Bacteria</taxon>
        <taxon>Pseudomonadati</taxon>
        <taxon>Myxococcota</taxon>
        <taxon>Myxococcia</taxon>
        <taxon>Myxococcales</taxon>
        <taxon>Cystobacterineae</taxon>
        <taxon>Archangiaceae</taxon>
        <taxon>Cystobacter</taxon>
    </lineage>
</organism>
<dbReference type="GO" id="GO:0000156">
    <property type="term" value="F:phosphorelay response regulator activity"/>
    <property type="evidence" value="ECO:0007669"/>
    <property type="project" value="TreeGrafter"/>
</dbReference>
<dbReference type="CDD" id="cd00383">
    <property type="entry name" value="trans_reg_C"/>
    <property type="match status" value="1"/>
</dbReference>
<dbReference type="GO" id="GO:0005829">
    <property type="term" value="C:cytosol"/>
    <property type="evidence" value="ECO:0007669"/>
    <property type="project" value="TreeGrafter"/>
</dbReference>
<sequence>MRILIVEDNASLARGLTASFRTSGFAVDHVTHGVAALDEERLVPYNLMILDVGLPDLNGFEVLRQLRQRGSKTPVLILTARAALNDKVKGLDLGADDYLLKPFEPAELEARVRALLRRGQGQPAPALTLGGLVFDRSTGIATLHGRPLELRRREWAVLESLMMRAGKVVTKERLSTEVFGHDEPVGPNALEVYVGRLRKKLEPDGPIIRTIRGLGYLLSAP</sequence>
<dbReference type="SUPFAM" id="SSF52172">
    <property type="entry name" value="CheY-like"/>
    <property type="match status" value="1"/>
</dbReference>
<feature type="domain" description="OmpR/PhoB-type" evidence="9">
    <location>
        <begin position="124"/>
        <end position="220"/>
    </location>
</feature>
<dbReference type="PANTHER" id="PTHR48111">
    <property type="entry name" value="REGULATOR OF RPOS"/>
    <property type="match status" value="1"/>
</dbReference>
<dbReference type="Pfam" id="PF00486">
    <property type="entry name" value="Trans_reg_C"/>
    <property type="match status" value="1"/>
</dbReference>
<dbReference type="InterPro" id="IPR039420">
    <property type="entry name" value="WalR-like"/>
</dbReference>
<feature type="domain" description="Response regulatory" evidence="8">
    <location>
        <begin position="2"/>
        <end position="116"/>
    </location>
</feature>
<dbReference type="PROSITE" id="PS50110">
    <property type="entry name" value="RESPONSE_REGULATORY"/>
    <property type="match status" value="1"/>
</dbReference>
<name>A0A1L9B2H5_9BACT</name>
<dbReference type="EMBL" id="MPIN01000010">
    <property type="protein sequence ID" value="OJH36459.1"/>
    <property type="molecule type" value="Genomic_DNA"/>
</dbReference>
<keyword evidence="3" id="KW-0805">Transcription regulation</keyword>
<dbReference type="Gene3D" id="3.40.50.2300">
    <property type="match status" value="1"/>
</dbReference>
<dbReference type="SMART" id="SM00862">
    <property type="entry name" value="Trans_reg_C"/>
    <property type="match status" value="1"/>
</dbReference>
<dbReference type="Gene3D" id="6.10.250.690">
    <property type="match status" value="1"/>
</dbReference>
<dbReference type="InterPro" id="IPR001789">
    <property type="entry name" value="Sig_transdc_resp-reg_receiver"/>
</dbReference>
<dbReference type="GO" id="GO:0032993">
    <property type="term" value="C:protein-DNA complex"/>
    <property type="evidence" value="ECO:0007669"/>
    <property type="project" value="TreeGrafter"/>
</dbReference>
<evidence type="ECO:0000256" key="5">
    <source>
        <dbReference type="ARBA" id="ARBA00023163"/>
    </source>
</evidence>
<evidence type="ECO:0000256" key="7">
    <source>
        <dbReference type="PROSITE-ProRule" id="PRU01091"/>
    </source>
</evidence>
<evidence type="ECO:0000256" key="3">
    <source>
        <dbReference type="ARBA" id="ARBA00023015"/>
    </source>
</evidence>
<dbReference type="SUPFAM" id="SSF46894">
    <property type="entry name" value="C-terminal effector domain of the bipartite response regulators"/>
    <property type="match status" value="1"/>
</dbReference>
<evidence type="ECO:0000256" key="2">
    <source>
        <dbReference type="ARBA" id="ARBA00023012"/>
    </source>
</evidence>
<evidence type="ECO:0000259" key="9">
    <source>
        <dbReference type="PROSITE" id="PS51755"/>
    </source>
</evidence>
<proteinExistence type="predicted"/>
<evidence type="ECO:0000256" key="1">
    <source>
        <dbReference type="ARBA" id="ARBA00022553"/>
    </source>
</evidence>
<reference evidence="10 11" key="2">
    <citation type="submission" date="2016-12" db="EMBL/GenBank/DDBJ databases">
        <title>Draft Genome Sequence of Cystobacter ferrugineus Strain Cbfe23.</title>
        <authorList>
            <person name="Akbar S."/>
            <person name="Dowd S.E."/>
            <person name="Stevens D.C."/>
        </authorList>
    </citation>
    <scope>NUCLEOTIDE SEQUENCE [LARGE SCALE GENOMIC DNA]</scope>
    <source>
        <strain evidence="10 11">Cbfe23</strain>
    </source>
</reference>
<keyword evidence="11" id="KW-1185">Reference proteome</keyword>
<dbReference type="Pfam" id="PF00072">
    <property type="entry name" value="Response_reg"/>
    <property type="match status" value="1"/>
</dbReference>
<dbReference type="CDD" id="cd17624">
    <property type="entry name" value="REC_OmpR_PmrA-like"/>
    <property type="match status" value="1"/>
</dbReference>
<dbReference type="InterPro" id="IPR011006">
    <property type="entry name" value="CheY-like_superfamily"/>
</dbReference>
<dbReference type="InterPro" id="IPR001867">
    <property type="entry name" value="OmpR/PhoB-type_DNA-bd"/>
</dbReference>
<dbReference type="RefSeq" id="WP_071902346.1">
    <property type="nucleotide sequence ID" value="NZ_MPIN01000010.1"/>
</dbReference>
<dbReference type="Proteomes" id="UP000182229">
    <property type="component" value="Unassembled WGS sequence"/>
</dbReference>
<evidence type="ECO:0000259" key="8">
    <source>
        <dbReference type="PROSITE" id="PS50110"/>
    </source>
</evidence>
<dbReference type="PANTHER" id="PTHR48111:SF67">
    <property type="entry name" value="TRANSCRIPTIONAL REGULATORY PROTEIN TCTD"/>
    <property type="match status" value="1"/>
</dbReference>
<dbReference type="PROSITE" id="PS51755">
    <property type="entry name" value="OMPR_PHOB"/>
    <property type="match status" value="1"/>
</dbReference>
<keyword evidence="5" id="KW-0804">Transcription</keyword>